<name>A0A1G4IU04_9SACH</name>
<gene>
    <name evidence="2" type="ORF">LADA_0B07844G</name>
</gene>
<dbReference type="GO" id="GO:0005621">
    <property type="term" value="C:cellular bud scar"/>
    <property type="evidence" value="ECO:0007669"/>
    <property type="project" value="EnsemblFungi"/>
</dbReference>
<evidence type="ECO:0000313" key="2">
    <source>
        <dbReference type="EMBL" id="SCU80499.1"/>
    </source>
</evidence>
<feature type="region of interest" description="Disordered" evidence="1">
    <location>
        <begin position="228"/>
        <end position="312"/>
    </location>
</feature>
<feature type="compositionally biased region" description="Polar residues" evidence="1">
    <location>
        <begin position="237"/>
        <end position="261"/>
    </location>
</feature>
<proteinExistence type="predicted"/>
<protein>
    <submittedName>
        <fullName evidence="2">LADA_0B07844g1_1</fullName>
    </submittedName>
</protein>
<feature type="compositionally biased region" description="Low complexity" evidence="1">
    <location>
        <begin position="477"/>
        <end position="494"/>
    </location>
</feature>
<dbReference type="Proteomes" id="UP000190274">
    <property type="component" value="Chromosome B"/>
</dbReference>
<dbReference type="GO" id="GO:0007120">
    <property type="term" value="P:axial cellular bud site selection"/>
    <property type="evidence" value="ECO:0007669"/>
    <property type="project" value="EnsemblFungi"/>
</dbReference>
<feature type="compositionally biased region" description="Acidic residues" evidence="1">
    <location>
        <begin position="361"/>
        <end position="376"/>
    </location>
</feature>
<organism evidence="2 3">
    <name type="scientific">Lachancea dasiensis</name>
    <dbReference type="NCBI Taxonomy" id="1072105"/>
    <lineage>
        <taxon>Eukaryota</taxon>
        <taxon>Fungi</taxon>
        <taxon>Dikarya</taxon>
        <taxon>Ascomycota</taxon>
        <taxon>Saccharomycotina</taxon>
        <taxon>Saccharomycetes</taxon>
        <taxon>Saccharomycetales</taxon>
        <taxon>Saccharomycetaceae</taxon>
        <taxon>Lachancea</taxon>
    </lineage>
</organism>
<evidence type="ECO:0000256" key="1">
    <source>
        <dbReference type="SAM" id="MobiDB-lite"/>
    </source>
</evidence>
<feature type="region of interest" description="Disordered" evidence="1">
    <location>
        <begin position="458"/>
        <end position="507"/>
    </location>
</feature>
<feature type="compositionally biased region" description="Polar residues" evidence="1">
    <location>
        <begin position="401"/>
        <end position="415"/>
    </location>
</feature>
<dbReference type="OrthoDB" id="4067583at2759"/>
<sequence>MNTNTKRLSAMIDSFHDAKSDEILYRQNSASNTPVKRNLASGSSSSPDTLSRPPFIQNYGASDKILASPKHKYGSPGNRESMISDYSASIHEGVPVYMGNKSENAVKEPPVIYSSVQFPVSEETVGKTARTNVGNQAIYEHGKHGLISTPADRRGGNRNAKQPNSLTLKLSESQGSQHNKNSSIGSGNLASESGHSHNLSALSGNDNKFHKATPSENIDHEILKAAPTSNASTASPQQEHSSLQPSPQRSFTAKSSQSLARNDSDARSLASSIVPALRTDIPTDPTHVKFPDRSSTSTYNPSIPPRSRNRPKSHLFIKDGLEDIQKQLQEQMSLESSQSVSRASTNKSSSYFSAADQANLYDDDDDEDNFGQPDEDSYLHRPLPTVPTDNLEHRKRESLSRNDTLILSPVSQEDSSIPPRMPSLPASLLRANKELNPDANSTGADTRLINDNDDEYEDILDEPQGESETGSHISNTKPKGAKSGAAKARHGASGTKRTSNKNRKQELRSFDIDTISQMLNVTKGTLIGSEFANLGMKTEEKRALERLVDSLSRLTADMVLDPERFQEGMKRLDKATRALEGF</sequence>
<dbReference type="GO" id="GO:0045184">
    <property type="term" value="P:establishment of protein localization"/>
    <property type="evidence" value="ECO:0007669"/>
    <property type="project" value="EnsemblFungi"/>
</dbReference>
<feature type="region of interest" description="Disordered" evidence="1">
    <location>
        <begin position="330"/>
        <end position="422"/>
    </location>
</feature>
<dbReference type="STRING" id="1266660.A0A1G4IU04"/>
<feature type="compositionally biased region" description="Polar residues" evidence="1">
    <location>
        <begin position="28"/>
        <end position="49"/>
    </location>
</feature>
<feature type="compositionally biased region" description="Low complexity" evidence="1">
    <location>
        <begin position="330"/>
        <end position="341"/>
    </location>
</feature>
<feature type="region of interest" description="Disordered" evidence="1">
    <location>
        <begin position="140"/>
        <end position="213"/>
    </location>
</feature>
<evidence type="ECO:0000313" key="3">
    <source>
        <dbReference type="Proteomes" id="UP000190274"/>
    </source>
</evidence>
<dbReference type="EMBL" id="LT598456">
    <property type="protein sequence ID" value="SCU80499.1"/>
    <property type="molecule type" value="Genomic_DNA"/>
</dbReference>
<feature type="compositionally biased region" description="Polar residues" evidence="1">
    <location>
        <begin position="342"/>
        <end position="352"/>
    </location>
</feature>
<accession>A0A1G4IU04</accession>
<dbReference type="GO" id="GO:0032177">
    <property type="term" value="C:cellular bud neck split septin rings"/>
    <property type="evidence" value="ECO:0007669"/>
    <property type="project" value="EnsemblFungi"/>
</dbReference>
<dbReference type="GO" id="GO:0032174">
    <property type="term" value="C:cellular bud neck septin collar"/>
    <property type="evidence" value="ECO:0007669"/>
    <property type="project" value="EnsemblFungi"/>
</dbReference>
<reference evidence="3" key="1">
    <citation type="submission" date="2016-03" db="EMBL/GenBank/DDBJ databases">
        <authorList>
            <person name="Devillers H."/>
        </authorList>
    </citation>
    <scope>NUCLEOTIDE SEQUENCE [LARGE SCALE GENOMIC DNA]</scope>
</reference>
<feature type="region of interest" description="Disordered" evidence="1">
    <location>
        <begin position="28"/>
        <end position="62"/>
    </location>
</feature>
<feature type="compositionally biased region" description="Polar residues" evidence="1">
    <location>
        <begin position="159"/>
        <end position="206"/>
    </location>
</feature>
<feature type="compositionally biased region" description="Basic and acidic residues" evidence="1">
    <location>
        <begin position="390"/>
        <end position="400"/>
    </location>
</feature>
<keyword evidence="3" id="KW-1185">Reference proteome</keyword>
<dbReference type="GO" id="GO:1901900">
    <property type="term" value="P:regulation of protein localization to cell division site"/>
    <property type="evidence" value="ECO:0007669"/>
    <property type="project" value="EnsemblFungi"/>
</dbReference>
<feature type="compositionally biased region" description="Polar residues" evidence="1">
    <location>
        <begin position="466"/>
        <end position="476"/>
    </location>
</feature>
<dbReference type="AlphaFoldDB" id="A0A1G4IU04"/>